<feature type="compositionally biased region" description="Low complexity" evidence="2">
    <location>
        <begin position="259"/>
        <end position="276"/>
    </location>
</feature>
<feature type="compositionally biased region" description="Basic residues" evidence="2">
    <location>
        <begin position="100"/>
        <end position="110"/>
    </location>
</feature>
<reference evidence="3 4" key="1">
    <citation type="submission" date="2019-04" db="EMBL/GenBank/DDBJ databases">
        <authorList>
            <consortium name="Wellcome Sanger Institute Data Sharing"/>
        </authorList>
    </citation>
    <scope>NUCLEOTIDE SEQUENCE [LARGE SCALE GENOMIC DNA]</scope>
</reference>
<organism evidence="3 4">
    <name type="scientific">Scleropages formosus</name>
    <name type="common">Asian bonytongue</name>
    <name type="synonym">Osteoglossum formosum</name>
    <dbReference type="NCBI Taxonomy" id="113540"/>
    <lineage>
        <taxon>Eukaryota</taxon>
        <taxon>Metazoa</taxon>
        <taxon>Chordata</taxon>
        <taxon>Craniata</taxon>
        <taxon>Vertebrata</taxon>
        <taxon>Euteleostomi</taxon>
        <taxon>Actinopterygii</taxon>
        <taxon>Neopterygii</taxon>
        <taxon>Teleostei</taxon>
        <taxon>Osteoglossocephala</taxon>
        <taxon>Osteoglossomorpha</taxon>
        <taxon>Osteoglossiformes</taxon>
        <taxon>Osteoglossidae</taxon>
        <taxon>Scleropages</taxon>
    </lineage>
</organism>
<feature type="region of interest" description="Disordered" evidence="2">
    <location>
        <begin position="77"/>
        <end position="380"/>
    </location>
</feature>
<feature type="compositionally biased region" description="Polar residues" evidence="2">
    <location>
        <begin position="345"/>
        <end position="366"/>
    </location>
</feature>
<reference evidence="3" key="2">
    <citation type="submission" date="2025-08" db="UniProtKB">
        <authorList>
            <consortium name="Ensembl"/>
        </authorList>
    </citation>
    <scope>IDENTIFICATION</scope>
</reference>
<dbReference type="GO" id="GO:1902412">
    <property type="term" value="P:regulation of mitotic cytokinesis"/>
    <property type="evidence" value="ECO:0007669"/>
    <property type="project" value="TreeGrafter"/>
</dbReference>
<dbReference type="Ensembl" id="ENSSFOT00015023839.2">
    <property type="protein sequence ID" value="ENSSFOP00015023583.2"/>
    <property type="gene ID" value="ENSSFOG00015015156.2"/>
</dbReference>
<accession>A0A8C9RWR5</accession>
<reference evidence="3" key="3">
    <citation type="submission" date="2025-09" db="UniProtKB">
        <authorList>
            <consortium name="Ensembl"/>
        </authorList>
    </citation>
    <scope>IDENTIFICATION</scope>
</reference>
<feature type="region of interest" description="Disordered" evidence="2">
    <location>
        <begin position="603"/>
        <end position="625"/>
    </location>
</feature>
<feature type="compositionally biased region" description="Polar residues" evidence="2">
    <location>
        <begin position="179"/>
        <end position="207"/>
    </location>
</feature>
<sequence length="625" mass="71591">MAHDSLRTTLAYTKSPKNSKRTTFQDELQAAISARTLRNKSDEWFSYSDDFDEENDNEDDILKELLISKLKKTATLKAGNKKSKINDFKFSDDEDENVKPKRVSFMKTGRKSSPAPAEDSDRSKSENGHVDEELKDSRSDSSQSVLSRNSHPETRESPTSERSRRESSLSPPYDKTDGGQESLTGGEDSSVTLPRDQSITWTSSTGSIFEHELPKPKPRRIILKAGSNTEEESEAGGESSPRRQPTSSMSIHLSSTDVASSISSPGRRGASRSSSPQKLTEEDLSVSSKFSRPSCSDGEQLPASLNHSVDGSSSRECGVSDDSAGGNERVYSTSFEEYQKDSKDGQSSLSESFGKTRPSSATIQRPSKTRPSRPHTAESRYLGTLRVLDLKATLKESQANDADTLRASVYQEWLKNKNAKMKESLRIKRQDERAQEEKKLQEELAKKQEAKASFEAWKQKKAGCIKAKLKQDQEMSEKKQKEMEEKRETAKEVFEKWKKQRDVLLKERIKKQKLKENLLKQKHVEEKDERKRESVSAFSKWSEEKKEIIIEKVKMERRQKTIKEEEEKYEKDEKERMALEMYESWLQRKERQERRERRERRIHAILEEETPPPWSPPNRTVPFGK</sequence>
<dbReference type="GO" id="GO:0000235">
    <property type="term" value="C:astral microtubule"/>
    <property type="evidence" value="ECO:0007669"/>
    <property type="project" value="TreeGrafter"/>
</dbReference>
<dbReference type="GO" id="GO:0090307">
    <property type="term" value="P:mitotic spindle assembly"/>
    <property type="evidence" value="ECO:0007669"/>
    <property type="project" value="TreeGrafter"/>
</dbReference>
<dbReference type="InterPro" id="IPR026106">
    <property type="entry name" value="MAP9"/>
</dbReference>
<dbReference type="PANTHER" id="PTHR14739">
    <property type="entry name" value="MICROTUBULE-ASSOCIATED PROTEIN 9"/>
    <property type="match status" value="1"/>
</dbReference>
<feature type="compositionally biased region" description="Low complexity" evidence="2">
    <location>
        <begin position="140"/>
        <end position="149"/>
    </location>
</feature>
<feature type="compositionally biased region" description="Basic and acidic residues" evidence="2">
    <location>
        <begin position="150"/>
        <end position="167"/>
    </location>
</feature>
<dbReference type="RefSeq" id="XP_018591181.2">
    <property type="nucleotide sequence ID" value="XM_018735665.2"/>
</dbReference>
<dbReference type="GO" id="GO:0000281">
    <property type="term" value="P:mitotic cytokinesis"/>
    <property type="evidence" value="ECO:0007669"/>
    <property type="project" value="InterPro"/>
</dbReference>
<evidence type="ECO:0000313" key="3">
    <source>
        <dbReference type="Ensembl" id="ENSSFOP00015023583.2"/>
    </source>
</evidence>
<dbReference type="AlphaFoldDB" id="A0A8C9RWR5"/>
<dbReference type="CTD" id="79884"/>
<dbReference type="OrthoDB" id="8956542at2759"/>
<feature type="compositionally biased region" description="Basic and acidic residues" evidence="2">
    <location>
        <begin position="119"/>
        <end position="139"/>
    </location>
</feature>
<proteinExistence type="predicted"/>
<dbReference type="GO" id="GO:0008017">
    <property type="term" value="F:microtubule binding"/>
    <property type="evidence" value="ECO:0007669"/>
    <property type="project" value="TreeGrafter"/>
</dbReference>
<evidence type="ECO:0000313" key="4">
    <source>
        <dbReference type="Proteomes" id="UP000694397"/>
    </source>
</evidence>
<dbReference type="GeneTree" id="ENSGT00730000111184"/>
<keyword evidence="4" id="KW-1185">Reference proteome</keyword>
<feature type="coiled-coil region" evidence="1">
    <location>
        <begin position="427"/>
        <end position="500"/>
    </location>
</feature>
<feature type="compositionally biased region" description="Polar residues" evidence="2">
    <location>
        <begin position="242"/>
        <end position="258"/>
    </location>
</feature>
<protein>
    <submittedName>
        <fullName evidence="3">Microtubule-associated protein 9</fullName>
    </submittedName>
</protein>
<gene>
    <name evidence="3" type="primary">MAP9</name>
    <name evidence="3" type="synonym">map9</name>
</gene>
<keyword evidence="1" id="KW-0175">Coiled coil</keyword>
<name>A0A8C9RWR5_SCLFO</name>
<dbReference type="Proteomes" id="UP000694397">
    <property type="component" value="Chromosome 16"/>
</dbReference>
<dbReference type="KEGG" id="sfm:108924348"/>
<feature type="compositionally biased region" description="Polar residues" evidence="2">
    <location>
        <begin position="303"/>
        <end position="315"/>
    </location>
</feature>
<evidence type="ECO:0000256" key="1">
    <source>
        <dbReference type="SAM" id="Coils"/>
    </source>
</evidence>
<dbReference type="PANTHER" id="PTHR14739:SF9">
    <property type="entry name" value="MICROTUBULE-ASSOCIATED PROTEIN 9"/>
    <property type="match status" value="1"/>
</dbReference>
<evidence type="ECO:0000256" key="2">
    <source>
        <dbReference type="SAM" id="MobiDB-lite"/>
    </source>
</evidence>
<dbReference type="GeneID" id="108924348"/>
<feature type="compositionally biased region" description="Polar residues" evidence="2">
    <location>
        <begin position="285"/>
        <end position="294"/>
    </location>
</feature>